<dbReference type="SMART" id="SM00409">
    <property type="entry name" value="IG"/>
    <property type="match status" value="3"/>
</dbReference>
<dbReference type="Gene3D" id="3.40.50.2060">
    <property type="match status" value="1"/>
</dbReference>
<evidence type="ECO:0000256" key="20">
    <source>
        <dbReference type="ARBA" id="ARBA00023004"/>
    </source>
</evidence>
<dbReference type="InterPro" id="IPR017441">
    <property type="entry name" value="Protein_kinase_ATP_BS"/>
</dbReference>
<evidence type="ECO:0000256" key="2">
    <source>
        <dbReference type="ARBA" id="ARBA00002035"/>
    </source>
</evidence>
<evidence type="ECO:0000256" key="24">
    <source>
        <dbReference type="ARBA" id="ARBA00023170"/>
    </source>
</evidence>
<dbReference type="SUPFAM" id="SSF48726">
    <property type="entry name" value="Immunoglobulin"/>
    <property type="match status" value="3"/>
</dbReference>
<keyword evidence="24" id="KW-0675">Receptor</keyword>
<dbReference type="InterPro" id="IPR007110">
    <property type="entry name" value="Ig-like_dom"/>
</dbReference>
<keyword evidence="35" id="KW-1185">Reference proteome</keyword>
<feature type="transmembrane region" description="Helical" evidence="30">
    <location>
        <begin position="1454"/>
        <end position="1477"/>
    </location>
</feature>
<evidence type="ECO:0000259" key="31">
    <source>
        <dbReference type="PROSITE" id="PS50011"/>
    </source>
</evidence>
<dbReference type="Pfam" id="PF07714">
    <property type="entry name" value="PK_Tyr_Ser-Thr"/>
    <property type="match status" value="1"/>
</dbReference>
<dbReference type="EMBL" id="JAPWDV010000001">
    <property type="protein sequence ID" value="KAJ6222752.1"/>
    <property type="molecule type" value="Genomic_DNA"/>
</dbReference>
<dbReference type="PROSITE" id="PS50835">
    <property type="entry name" value="IG_LIKE"/>
    <property type="match status" value="3"/>
</dbReference>
<comment type="function">
    <text evidence="28">Receptor for basic fibroblast growth factor.</text>
</comment>
<dbReference type="FunFam" id="3.30.200.20:FF:000593">
    <property type="entry name" value="Predicted protein"/>
    <property type="match status" value="1"/>
</dbReference>
<evidence type="ECO:0000256" key="29">
    <source>
        <dbReference type="PROSITE-ProRule" id="PRU10141"/>
    </source>
</evidence>
<dbReference type="GO" id="GO:0005886">
    <property type="term" value="C:plasma membrane"/>
    <property type="evidence" value="ECO:0007669"/>
    <property type="project" value="TreeGrafter"/>
</dbReference>
<keyword evidence="13 29" id="KW-0547">Nucleotide-binding</keyword>
<gene>
    <name evidence="34" type="ORF">RDWZM_001297</name>
</gene>
<evidence type="ECO:0000256" key="5">
    <source>
        <dbReference type="ARBA" id="ARBA00006511"/>
    </source>
</evidence>
<dbReference type="InterPro" id="IPR013547">
    <property type="entry name" value="P4H_N"/>
</dbReference>
<keyword evidence="12" id="KW-0677">Repeat</keyword>
<evidence type="ECO:0000256" key="1">
    <source>
        <dbReference type="ARBA" id="ARBA00001961"/>
    </source>
</evidence>
<keyword evidence="16 29" id="KW-0067">ATP-binding</keyword>
<keyword evidence="19" id="KW-0560">Oxidoreductase</keyword>
<dbReference type="SMART" id="SM00219">
    <property type="entry name" value="TyrKc"/>
    <property type="match status" value="1"/>
</dbReference>
<feature type="domain" description="Ig-like" evidence="32">
    <location>
        <begin position="1243"/>
        <end position="1349"/>
    </location>
</feature>
<evidence type="ECO:0000256" key="10">
    <source>
        <dbReference type="ARBA" id="ARBA00022723"/>
    </source>
</evidence>
<dbReference type="InterPro" id="IPR001245">
    <property type="entry name" value="Ser-Thr/Tyr_kinase_cat_dom"/>
</dbReference>
<feature type="domain" description="Fe2OG dioxygenase" evidence="33">
    <location>
        <begin position="956"/>
        <end position="1073"/>
    </location>
</feature>
<evidence type="ECO:0000256" key="12">
    <source>
        <dbReference type="ARBA" id="ARBA00022737"/>
    </source>
</evidence>
<evidence type="ECO:0000256" key="21">
    <source>
        <dbReference type="ARBA" id="ARBA00023136"/>
    </source>
</evidence>
<feature type="domain" description="Ig-like" evidence="32">
    <location>
        <begin position="1056"/>
        <end position="1163"/>
    </location>
</feature>
<evidence type="ECO:0000256" key="8">
    <source>
        <dbReference type="ARBA" id="ARBA00022679"/>
    </source>
</evidence>
<dbReference type="InterPro" id="IPR011990">
    <property type="entry name" value="TPR-like_helical_dom_sf"/>
</dbReference>
<keyword evidence="15" id="KW-0256">Endoplasmic reticulum</keyword>
<dbReference type="GO" id="GO:0004714">
    <property type="term" value="F:transmembrane receptor protein tyrosine kinase activity"/>
    <property type="evidence" value="ECO:0007669"/>
    <property type="project" value="UniProtKB-EC"/>
</dbReference>
<dbReference type="Proteomes" id="UP001142055">
    <property type="component" value="Chromosome 1"/>
</dbReference>
<dbReference type="InterPro" id="IPR006620">
    <property type="entry name" value="Pro_4_hyd_alph"/>
</dbReference>
<dbReference type="GO" id="GO:0007169">
    <property type="term" value="P:cell surface receptor protein tyrosine kinase signaling pathway"/>
    <property type="evidence" value="ECO:0007669"/>
    <property type="project" value="TreeGrafter"/>
</dbReference>
<dbReference type="InterPro" id="IPR043154">
    <property type="entry name" value="Sec-1-like_dom1"/>
</dbReference>
<keyword evidence="10" id="KW-0479">Metal-binding</keyword>
<dbReference type="InterPro" id="IPR008266">
    <property type="entry name" value="Tyr_kinase_AS"/>
</dbReference>
<dbReference type="Gene3D" id="1.25.40.850">
    <property type="match status" value="1"/>
</dbReference>
<evidence type="ECO:0000256" key="16">
    <source>
        <dbReference type="ARBA" id="ARBA00022840"/>
    </source>
</evidence>
<evidence type="ECO:0000256" key="4">
    <source>
        <dbReference type="ARBA" id="ARBA00004319"/>
    </source>
</evidence>
<dbReference type="InterPro" id="IPR044862">
    <property type="entry name" value="Pro_4_hyd_alph_FE2OG_OXY"/>
</dbReference>
<dbReference type="Pfam" id="PF07679">
    <property type="entry name" value="I-set"/>
    <property type="match status" value="1"/>
</dbReference>
<evidence type="ECO:0000256" key="18">
    <source>
        <dbReference type="ARBA" id="ARBA00022989"/>
    </source>
</evidence>
<dbReference type="Gene3D" id="2.60.120.620">
    <property type="entry name" value="q2cbj1_9rhob like domain"/>
    <property type="match status" value="1"/>
</dbReference>
<dbReference type="Gene3D" id="6.10.140.1460">
    <property type="match status" value="1"/>
</dbReference>
<keyword evidence="7" id="KW-0597">Phosphoprotein</keyword>
<sequence>MSHLNSGRLNLSSIRDVSRSVLFSLLDSIEGTKSMVWDSKLIGPFGLISDYGLLKEHKIVQMLELRGGRLLSNISAQNVIYFIRPKSAFMDIISENILQESVSRLSNINLHIIFVPYKSVICERQLQFLGVFGDISSINEYSPDFYVFDSDVISIEWPLSYKECNLESDFSSLYQSARALMTLQCLYGIIPSITGIGFAARTVWNVMARMRREMQGIEPSIVPQFDHLILIDRSIDTLTPMVQQLNYEGLLDEIYGINQTVIELPPDKFVQNNQDDITNAGTSVQNVEPPTEKKRFQLNSAEDLFKKLRDSNHLSVGPILHSSAKSLAAQFDERKFAKTVREIRQFVDKIPFLQKLRSSQANHTSMAELIREHTNTEEFQELLFYENEILNGIDTDEINPYIENCINKSESLFKILRLIAIQSFCGNGLKRKVYDFYKREIVQTYGYEHMLSLSRIEHAGLIRVSGGAGWSGRSYSMIRNRLKLTWDINGASGGANSNASPDIGHVHNGYTPLTVRIVQQLEQFGYRSLSDVLSRLLLRQNVPIFDDIQQLPPTLRKRRNSDTTSLQSSAEMNQKLVLIFFLGGCTFSEISSITSTVRLPIFFPTFSHYGDIRERHLVSSLASYLEGVEEKVNQVKRYLSEFAYTAGQTRYAGTYADNIMDNPLQAFQLLKRLTINWGKLEQTMHQDSWQQISSFVEDYRSLLPNQDDLNGAALALIRLQDTYNLTMSNMAKGYIYEQNSMIQMSARDCLYLGKNAFSNGYYGLSLEWLSEALTLAHKEGNRSASVEEITPFYQMAVEYHDKLDVELKQNNYTFNSDKLRLLDGDNLDYKNYQRLCRGEQMDEIRRPVGDLKCYYWTNRGNPFLLLQPIKVERFSRKPLIVMYHNMITQNEIKVYKEMATPILTRARVQTEGSDDQISKVRISQTAWFSESSHPVMAKVSARIEAVTGLSADMDQSHCELIQIANYGMGGHYVPHYDYLIKDRPEEERGNVPEKEIIAGDRIATLMFYLSDVLGGGSTVFTRIGINVKPEKGAAIFWYNLYRNGEGIIDTVHGACPVLMGEKWAKSTNGDNRPRELLRTIGTNATFHCRVHNKEIDDEQKFKRVWYKDGELIEPTKMNSRVRLESENEEDSVILRLKNVSLQDSGIYECLIMSIGNSHHKGLTSFKNGQHSIAFILKVFEQSNIDSFIITSQNRHHHHHHHNQDTNPEVEKFESEFNQTLNDFDSEYDYDDYDSSENLSVTSPPVLTGSLQMRNSSLVTSGGYRTIHMPFGQVVTLDCPFKGHPNNTQYLWYKNNLRLMGKVRPNGEKMRIDKNMLEMQNLVFSDIANYTCLAKNPYGNATYTFMLRLTNVIEHPPLIMSTMPTNQTVFIGHNISLNCDFTSSVSPKMGWFRYYGPNVSNKIKTSTRTLHLYNLTETDAGNYTCIVENKFGISTLSYNITVIAEPNHINMTPGILIFIICMLVLSMSTCLIFTLICLRRHPKKTITVIAQKSYVIKKKIILDWNSATGMVDSSFTDSEVGRNIQKEIEFHMLAPLVKIDSKTVQVDIDADELSKCGGTQYELPIDPVWEIDRSKLALGKELGSGEFGKVVKAELTRTDYREMVAVKMLKEGHSDDELMNLVSEMEVMKRIGRHKNIINLVGCCTQDGPLYVIVEYAPNGNLREFLEKQRNNMKQENSHYVPDSFGMPPKMTKHQRVTYVDLITFAYQIARGMEYLASKRCVHRDLAARNVLVCENNVLKIADFGLARNIQGDYYRKTTDGRLPIKWMALESLAGQMYTSQSDVWSYGIVLWELMTLGKSPYQNINAYDLQKLLESGYRMERPSNCRPEIYELMLQCWAADPNCRPNFSQLVHELDRFLSNYGNDYMVLDVMLSATGDEDETDSRYSVPSSRPCIVNATEHTYNNSLPMPDERYVTHTKDVQPMTTENGLWNNGAHYKALLEKNHHYVNGLHLRQAAQQQQQLYEMCNTNATPMVQHNLTYMDRRPSMAIMNKCYEFDFGFQLPKMMTTSICDKQVGEDYI</sequence>
<dbReference type="PRINTS" id="PR00109">
    <property type="entry name" value="TYRKINASE"/>
</dbReference>
<dbReference type="Pfam" id="PF13927">
    <property type="entry name" value="Ig_3"/>
    <property type="match status" value="2"/>
</dbReference>
<dbReference type="InterPro" id="IPR036179">
    <property type="entry name" value="Ig-like_dom_sf"/>
</dbReference>
<dbReference type="SUPFAM" id="SSF56815">
    <property type="entry name" value="Sec1/munc18-like (SM) proteins"/>
    <property type="match status" value="1"/>
</dbReference>
<keyword evidence="26" id="KW-0393">Immunoglobulin domain</keyword>
<comment type="catalytic activity">
    <reaction evidence="27">
        <text>L-tyrosyl-[protein] + ATP = O-phospho-L-tyrosyl-[protein] + ADP + H(+)</text>
        <dbReference type="Rhea" id="RHEA:10596"/>
        <dbReference type="Rhea" id="RHEA-COMP:10136"/>
        <dbReference type="Rhea" id="RHEA-COMP:20101"/>
        <dbReference type="ChEBI" id="CHEBI:15378"/>
        <dbReference type="ChEBI" id="CHEBI:30616"/>
        <dbReference type="ChEBI" id="CHEBI:46858"/>
        <dbReference type="ChEBI" id="CHEBI:61978"/>
        <dbReference type="ChEBI" id="CHEBI:456216"/>
        <dbReference type="EC" id="2.7.10.1"/>
    </reaction>
</comment>
<dbReference type="Pfam" id="PF13640">
    <property type="entry name" value="2OG-FeII_Oxy_3"/>
    <property type="match status" value="1"/>
</dbReference>
<evidence type="ECO:0000256" key="15">
    <source>
        <dbReference type="ARBA" id="ARBA00022824"/>
    </source>
</evidence>
<dbReference type="GO" id="GO:0031418">
    <property type="term" value="F:L-ascorbic acid binding"/>
    <property type="evidence" value="ECO:0007669"/>
    <property type="project" value="InterPro"/>
</dbReference>
<evidence type="ECO:0000256" key="26">
    <source>
        <dbReference type="ARBA" id="ARBA00023319"/>
    </source>
</evidence>
<evidence type="ECO:0000256" key="22">
    <source>
        <dbReference type="ARBA" id="ARBA00023137"/>
    </source>
</evidence>
<protein>
    <recommendedName>
        <fullName evidence="36">Receptor protein-tyrosine kinase</fullName>
    </recommendedName>
</protein>
<keyword evidence="23" id="KW-1015">Disulfide bond</keyword>
<comment type="function">
    <text evidence="2">Catalyzes the post-translational formation of 4-hydroxyproline in -Xaa-Pro-Gly- sequences in collagens and other proteins.</text>
</comment>
<dbReference type="Gene3D" id="2.60.40.10">
    <property type="entry name" value="Immunoglobulins"/>
    <property type="match status" value="3"/>
</dbReference>
<dbReference type="CDD" id="cd00096">
    <property type="entry name" value="Ig"/>
    <property type="match status" value="1"/>
</dbReference>
<comment type="similarity">
    <text evidence="6">Belongs to the STXBP/unc-18/SEC1 family.</text>
</comment>
<dbReference type="GO" id="GO:0016192">
    <property type="term" value="P:vesicle-mediated transport"/>
    <property type="evidence" value="ECO:0007669"/>
    <property type="project" value="InterPro"/>
</dbReference>
<keyword evidence="25" id="KW-0325">Glycoprotein</keyword>
<evidence type="ECO:0000256" key="13">
    <source>
        <dbReference type="ARBA" id="ARBA00022741"/>
    </source>
</evidence>
<dbReference type="GO" id="GO:0043235">
    <property type="term" value="C:receptor complex"/>
    <property type="evidence" value="ECO:0007669"/>
    <property type="project" value="TreeGrafter"/>
</dbReference>
<dbReference type="GO" id="GO:0005524">
    <property type="term" value="F:ATP binding"/>
    <property type="evidence" value="ECO:0007669"/>
    <property type="project" value="UniProtKB-UniRule"/>
</dbReference>
<keyword evidence="9 30" id="KW-0812">Transmembrane</keyword>
<keyword evidence="21 30" id="KW-0472">Membrane</keyword>
<evidence type="ECO:0000256" key="27">
    <source>
        <dbReference type="ARBA" id="ARBA00051243"/>
    </source>
</evidence>
<evidence type="ECO:0000256" key="3">
    <source>
        <dbReference type="ARBA" id="ARBA00004167"/>
    </source>
</evidence>
<comment type="cofactor">
    <cofactor evidence="1">
        <name>L-ascorbate</name>
        <dbReference type="ChEBI" id="CHEBI:38290"/>
    </cofactor>
</comment>
<dbReference type="PROSITE" id="PS00107">
    <property type="entry name" value="PROTEIN_KINASE_ATP"/>
    <property type="match status" value="1"/>
</dbReference>
<organism evidence="34 35">
    <name type="scientific">Blomia tropicalis</name>
    <name type="common">Mite</name>
    <dbReference type="NCBI Taxonomy" id="40697"/>
    <lineage>
        <taxon>Eukaryota</taxon>
        <taxon>Metazoa</taxon>
        <taxon>Ecdysozoa</taxon>
        <taxon>Arthropoda</taxon>
        <taxon>Chelicerata</taxon>
        <taxon>Arachnida</taxon>
        <taxon>Acari</taxon>
        <taxon>Acariformes</taxon>
        <taxon>Sarcoptiformes</taxon>
        <taxon>Astigmata</taxon>
        <taxon>Glycyphagoidea</taxon>
        <taxon>Echimyopodidae</taxon>
        <taxon>Blomia</taxon>
    </lineage>
</organism>
<evidence type="ECO:0000256" key="7">
    <source>
        <dbReference type="ARBA" id="ARBA00022553"/>
    </source>
</evidence>
<keyword evidence="22" id="KW-0829">Tyrosine-protein kinase</keyword>
<dbReference type="InterPro" id="IPR050122">
    <property type="entry name" value="RTK"/>
</dbReference>
<dbReference type="SMART" id="SM00702">
    <property type="entry name" value="P4Hc"/>
    <property type="match status" value="1"/>
</dbReference>
<reference evidence="34" key="1">
    <citation type="submission" date="2022-12" db="EMBL/GenBank/DDBJ databases">
        <title>Genome assemblies of Blomia tropicalis.</title>
        <authorList>
            <person name="Cui Y."/>
        </authorList>
    </citation>
    <scope>NUCLEOTIDE SEQUENCE</scope>
    <source>
        <tissue evidence="34">Adult mites</tissue>
    </source>
</reference>
<dbReference type="PANTHER" id="PTHR24416">
    <property type="entry name" value="TYROSINE-PROTEIN KINASE RECEPTOR"/>
    <property type="match status" value="1"/>
</dbReference>
<feature type="domain" description="Protein kinase" evidence="31">
    <location>
        <begin position="1575"/>
        <end position="1858"/>
    </location>
</feature>
<evidence type="ECO:0000256" key="17">
    <source>
        <dbReference type="ARBA" id="ARBA00022964"/>
    </source>
</evidence>
<dbReference type="Gene3D" id="1.25.40.10">
    <property type="entry name" value="Tetratricopeptide repeat domain"/>
    <property type="match status" value="1"/>
</dbReference>
<proteinExistence type="inferred from homology"/>
<dbReference type="GO" id="GO:0005506">
    <property type="term" value="F:iron ion binding"/>
    <property type="evidence" value="ECO:0007669"/>
    <property type="project" value="InterPro"/>
</dbReference>
<dbReference type="Pfam" id="PF00995">
    <property type="entry name" value="Sec1"/>
    <property type="match status" value="1"/>
</dbReference>
<evidence type="ECO:0000313" key="35">
    <source>
        <dbReference type="Proteomes" id="UP001142055"/>
    </source>
</evidence>
<dbReference type="InterPro" id="IPR013098">
    <property type="entry name" value="Ig_I-set"/>
</dbReference>
<dbReference type="InterPro" id="IPR001619">
    <property type="entry name" value="Sec1-like"/>
</dbReference>
<keyword evidence="18 30" id="KW-1133">Transmembrane helix</keyword>
<keyword evidence="17" id="KW-0223">Dioxygenase</keyword>
<evidence type="ECO:0000256" key="14">
    <source>
        <dbReference type="ARBA" id="ARBA00022777"/>
    </source>
</evidence>
<dbReference type="PROSITE" id="PS00109">
    <property type="entry name" value="PROTEIN_KINASE_TYR"/>
    <property type="match status" value="1"/>
</dbReference>
<evidence type="ECO:0000256" key="23">
    <source>
        <dbReference type="ARBA" id="ARBA00023157"/>
    </source>
</evidence>
<dbReference type="PROSITE" id="PS51471">
    <property type="entry name" value="FE2OG_OXY"/>
    <property type="match status" value="1"/>
</dbReference>
<keyword evidence="20" id="KW-0408">Iron</keyword>
<dbReference type="InterPro" id="IPR020635">
    <property type="entry name" value="Tyr_kinase_cat_dom"/>
</dbReference>
<evidence type="ECO:0000256" key="25">
    <source>
        <dbReference type="ARBA" id="ARBA00023180"/>
    </source>
</evidence>
<dbReference type="InterPro" id="IPR005123">
    <property type="entry name" value="Oxoglu/Fe-dep_dioxygenase_dom"/>
</dbReference>
<evidence type="ECO:0000256" key="19">
    <source>
        <dbReference type="ARBA" id="ARBA00023002"/>
    </source>
</evidence>
<evidence type="ECO:0000256" key="30">
    <source>
        <dbReference type="SAM" id="Phobius"/>
    </source>
</evidence>
<name>A0A9Q0MEC4_BLOTA</name>
<dbReference type="Gene3D" id="3.40.50.1910">
    <property type="match status" value="2"/>
</dbReference>
<dbReference type="InterPro" id="IPR013783">
    <property type="entry name" value="Ig-like_fold"/>
</dbReference>
<dbReference type="GO" id="GO:0004656">
    <property type="term" value="F:procollagen-proline 4-dioxygenase activity"/>
    <property type="evidence" value="ECO:0007669"/>
    <property type="project" value="InterPro"/>
</dbReference>
<dbReference type="InterPro" id="IPR043155">
    <property type="entry name" value="VPS33_dom3b"/>
</dbReference>
<dbReference type="InterPro" id="IPR036045">
    <property type="entry name" value="Sec1-like_sf"/>
</dbReference>
<feature type="binding site" evidence="29">
    <location>
        <position position="1606"/>
    </location>
    <ligand>
        <name>ATP</name>
        <dbReference type="ChEBI" id="CHEBI:30616"/>
    </ligand>
</feature>
<evidence type="ECO:0000313" key="34">
    <source>
        <dbReference type="EMBL" id="KAJ6222752.1"/>
    </source>
</evidence>
<dbReference type="PANTHER" id="PTHR24416:SF550">
    <property type="entry name" value="FIBROBLAST GROWTH FACTOR RECEPTOR HOMOLOG 1-RELATED"/>
    <property type="match status" value="1"/>
</dbReference>
<dbReference type="PROSITE" id="PS50011">
    <property type="entry name" value="PROTEIN_KINASE_DOM"/>
    <property type="match status" value="1"/>
</dbReference>
<evidence type="ECO:0000256" key="9">
    <source>
        <dbReference type="ARBA" id="ARBA00022692"/>
    </source>
</evidence>
<keyword evidence="14" id="KW-0418">Kinase</keyword>
<dbReference type="FunFam" id="2.60.120.620:FF:000011">
    <property type="entry name" value="Prolyl alpha subunit"/>
    <property type="match status" value="1"/>
</dbReference>
<dbReference type="InterPro" id="IPR000719">
    <property type="entry name" value="Prot_kinase_dom"/>
</dbReference>
<dbReference type="InterPro" id="IPR011009">
    <property type="entry name" value="Kinase-like_dom_sf"/>
</dbReference>
<dbReference type="FunFam" id="1.10.510.10:FF:000007">
    <property type="entry name" value="Fibroblast growth factor receptor"/>
    <property type="match status" value="1"/>
</dbReference>
<accession>A0A9Q0MEC4</accession>
<comment type="subcellular location">
    <subcellularLocation>
        <location evidence="4">Endoplasmic reticulum lumen</location>
    </subcellularLocation>
    <subcellularLocation>
        <location evidence="3">Membrane</location>
        <topology evidence="3">Single-pass membrane protein</topology>
    </subcellularLocation>
</comment>
<comment type="similarity">
    <text evidence="5">Belongs to the P4HA family.</text>
</comment>
<evidence type="ECO:0008006" key="36">
    <source>
        <dbReference type="Google" id="ProtNLM"/>
    </source>
</evidence>
<evidence type="ECO:0000256" key="6">
    <source>
        <dbReference type="ARBA" id="ARBA00009884"/>
    </source>
</evidence>
<dbReference type="SUPFAM" id="SSF56112">
    <property type="entry name" value="Protein kinase-like (PK-like)"/>
    <property type="match status" value="1"/>
</dbReference>
<dbReference type="SMART" id="SM00408">
    <property type="entry name" value="IGc2"/>
    <property type="match status" value="3"/>
</dbReference>
<dbReference type="InterPro" id="IPR027482">
    <property type="entry name" value="Sec1-like_dom2"/>
</dbReference>
<dbReference type="Pfam" id="PF08336">
    <property type="entry name" value="P4Ha_N"/>
    <property type="match status" value="1"/>
</dbReference>
<evidence type="ECO:0000256" key="28">
    <source>
        <dbReference type="ARBA" id="ARBA00056965"/>
    </source>
</evidence>
<evidence type="ECO:0000256" key="11">
    <source>
        <dbReference type="ARBA" id="ARBA00022729"/>
    </source>
</evidence>
<dbReference type="InterPro" id="IPR003598">
    <property type="entry name" value="Ig_sub2"/>
</dbReference>
<evidence type="ECO:0000259" key="32">
    <source>
        <dbReference type="PROSITE" id="PS50835"/>
    </source>
</evidence>
<dbReference type="GO" id="GO:0005788">
    <property type="term" value="C:endoplasmic reticulum lumen"/>
    <property type="evidence" value="ECO:0007669"/>
    <property type="project" value="UniProtKB-SubCell"/>
</dbReference>
<evidence type="ECO:0000259" key="33">
    <source>
        <dbReference type="PROSITE" id="PS51471"/>
    </source>
</evidence>
<feature type="domain" description="Ig-like" evidence="32">
    <location>
        <begin position="1355"/>
        <end position="1440"/>
    </location>
</feature>
<comment type="caution">
    <text evidence="34">The sequence shown here is derived from an EMBL/GenBank/DDBJ whole genome shotgun (WGS) entry which is preliminary data.</text>
</comment>
<dbReference type="Gene3D" id="1.10.510.10">
    <property type="entry name" value="Transferase(Phosphotransferase) domain 1"/>
    <property type="match status" value="1"/>
</dbReference>
<keyword evidence="8" id="KW-0808">Transferase</keyword>
<keyword evidence="11" id="KW-0732">Signal</keyword>
<dbReference type="InterPro" id="IPR003599">
    <property type="entry name" value="Ig_sub"/>
</dbReference>
<dbReference type="Gene3D" id="3.30.200.20">
    <property type="entry name" value="Phosphorylase Kinase, domain 1"/>
    <property type="match status" value="1"/>
</dbReference>